<reference evidence="1 2" key="1">
    <citation type="submission" date="2017-05" db="EMBL/GenBank/DDBJ databases">
        <title>Isolation of Rhodococcus sp. S2-17 biodegrading of BP-3.</title>
        <authorList>
            <person name="Lee Y."/>
            <person name="Kim K.H."/>
            <person name="Chun B.H."/>
            <person name="Jung H.S."/>
            <person name="Jeon C.O."/>
        </authorList>
    </citation>
    <scope>NUCLEOTIDE SEQUENCE [LARGE SCALE GENOMIC DNA]</scope>
    <source>
        <strain evidence="1 2">S2-17</strain>
    </source>
</reference>
<gene>
    <name evidence="1" type="ORF">CBI38_29355</name>
</gene>
<dbReference type="RefSeq" id="WP_109334540.1">
    <property type="nucleotide sequence ID" value="NZ_CP021354.1"/>
</dbReference>
<accession>A0A2S2C2E1</accession>
<sequence length="204" mass="22412">MTQRPLTVPIVLKSDVLPYTAPFHLDSQIGVHLSWTPTLGRWWRNLAEGWHLTMPIRLHSEISAGARDTYITQGGTPVAVDVVAELAGVNVATNVDLPLPASRRIELSGALNVLEPEDRTDGRRIQARVLPTIGRVDRIRMISVATGIPADAPDGWIASQYLPGTAREYELRRSPTGVYTYPTAEGYDGDYREELLVVDLTCAG</sequence>
<dbReference type="OrthoDB" id="4453004at2"/>
<dbReference type="AlphaFoldDB" id="A0A2S2C2E1"/>
<evidence type="ECO:0000313" key="2">
    <source>
        <dbReference type="Proteomes" id="UP000245711"/>
    </source>
</evidence>
<evidence type="ECO:0000313" key="1">
    <source>
        <dbReference type="EMBL" id="AWK75051.1"/>
    </source>
</evidence>
<proteinExistence type="predicted"/>
<dbReference type="KEGG" id="roz:CBI38_29355"/>
<organism evidence="1 2">
    <name type="scientific">Rhodococcus oxybenzonivorans</name>
    <dbReference type="NCBI Taxonomy" id="1990687"/>
    <lineage>
        <taxon>Bacteria</taxon>
        <taxon>Bacillati</taxon>
        <taxon>Actinomycetota</taxon>
        <taxon>Actinomycetes</taxon>
        <taxon>Mycobacteriales</taxon>
        <taxon>Nocardiaceae</taxon>
        <taxon>Rhodococcus</taxon>
    </lineage>
</organism>
<dbReference type="EMBL" id="CP021354">
    <property type="protein sequence ID" value="AWK75051.1"/>
    <property type="molecule type" value="Genomic_DNA"/>
</dbReference>
<dbReference type="Proteomes" id="UP000245711">
    <property type="component" value="Chromosome"/>
</dbReference>
<keyword evidence="2" id="KW-1185">Reference proteome</keyword>
<name>A0A2S2C2E1_9NOCA</name>
<protein>
    <submittedName>
        <fullName evidence="1">Uncharacterized protein</fullName>
    </submittedName>
</protein>